<dbReference type="Proteomes" id="UP000829398">
    <property type="component" value="Chromosome 9"/>
</dbReference>
<evidence type="ECO:0000313" key="2">
    <source>
        <dbReference type="Proteomes" id="UP000829398"/>
    </source>
</evidence>
<comment type="caution">
    <text evidence="1">The sequence shown here is derived from an EMBL/GenBank/DDBJ whole genome shotgun (WGS) entry which is preliminary data.</text>
</comment>
<sequence length="160" mass="17613">MGVMRFEKEVSAAVAPSRMFKAFFLEAHNFLPKLVPQAIKSVEILQGDGGAGSIKITNFADGGNFNYAKHRIDELDKDNFRCKYTVIEGDMLGTILESIVYDVKFEASGNGGSICKVASEFHTKGDQEIKEEALKEAEEKAMGLHKIVEAHLLANPDLYA</sequence>
<dbReference type="EMBL" id="CM039178">
    <property type="protein sequence ID" value="KAH9683670.1"/>
    <property type="molecule type" value="Genomic_DNA"/>
</dbReference>
<accession>A0ACB8I9K6</accession>
<name>A0ACB8I9K6_CITSI</name>
<organism evidence="1 2">
    <name type="scientific">Citrus sinensis</name>
    <name type="common">Sweet orange</name>
    <name type="synonym">Citrus aurantium var. sinensis</name>
    <dbReference type="NCBI Taxonomy" id="2711"/>
    <lineage>
        <taxon>Eukaryota</taxon>
        <taxon>Viridiplantae</taxon>
        <taxon>Streptophyta</taxon>
        <taxon>Embryophyta</taxon>
        <taxon>Tracheophyta</taxon>
        <taxon>Spermatophyta</taxon>
        <taxon>Magnoliopsida</taxon>
        <taxon>eudicotyledons</taxon>
        <taxon>Gunneridae</taxon>
        <taxon>Pentapetalae</taxon>
        <taxon>rosids</taxon>
        <taxon>malvids</taxon>
        <taxon>Sapindales</taxon>
        <taxon>Rutaceae</taxon>
        <taxon>Aurantioideae</taxon>
        <taxon>Citrus</taxon>
    </lineage>
</organism>
<protein>
    <submittedName>
        <fullName evidence="1">Bet v 1 domain-containing protein</fullName>
    </submittedName>
</protein>
<proteinExistence type="predicted"/>
<gene>
    <name evidence="1" type="ORF">KPL71_027757</name>
</gene>
<evidence type="ECO:0000313" key="1">
    <source>
        <dbReference type="EMBL" id="KAH9683670.1"/>
    </source>
</evidence>
<reference evidence="2" key="1">
    <citation type="journal article" date="2023" name="Hortic. Res.">
        <title>A chromosome-level phased genome enabling allele-level studies in sweet orange: a case study on citrus Huanglongbing tolerance.</title>
        <authorList>
            <person name="Wu B."/>
            <person name="Yu Q."/>
            <person name="Deng Z."/>
            <person name="Duan Y."/>
            <person name="Luo F."/>
            <person name="Gmitter F. Jr."/>
        </authorList>
    </citation>
    <scope>NUCLEOTIDE SEQUENCE [LARGE SCALE GENOMIC DNA]</scope>
    <source>
        <strain evidence="2">cv. Valencia</strain>
    </source>
</reference>
<keyword evidence="2" id="KW-1185">Reference proteome</keyword>